<feature type="chain" id="PRO_5001515888" evidence="1">
    <location>
        <begin position="21"/>
        <end position="217"/>
    </location>
</feature>
<evidence type="ECO:0000313" key="2">
    <source>
        <dbReference type="EMBL" id="JAC27277.1"/>
    </source>
</evidence>
<dbReference type="InterPro" id="IPR012674">
    <property type="entry name" value="Calycin"/>
</dbReference>
<feature type="signal peptide" evidence="1">
    <location>
        <begin position="1"/>
        <end position="20"/>
    </location>
</feature>
<feature type="non-terminal residue" evidence="2">
    <location>
        <position position="1"/>
    </location>
</feature>
<protein>
    <submittedName>
        <fullName evidence="2">Putative secreted protein</fullName>
    </submittedName>
</protein>
<dbReference type="InterPro" id="IPR002970">
    <property type="entry name" value="Tick_his-bd"/>
</dbReference>
<organism evidence="2">
    <name type="scientific">Amblyomma parvum</name>
    <name type="common">South American tick</name>
    <dbReference type="NCBI Taxonomy" id="251391"/>
    <lineage>
        <taxon>Eukaryota</taxon>
        <taxon>Metazoa</taxon>
        <taxon>Ecdysozoa</taxon>
        <taxon>Arthropoda</taxon>
        <taxon>Chelicerata</taxon>
        <taxon>Arachnida</taxon>
        <taxon>Acari</taxon>
        <taxon>Parasitiformes</taxon>
        <taxon>Ixodida</taxon>
        <taxon>Ixodoidea</taxon>
        <taxon>Ixodidae</taxon>
        <taxon>Amblyomminae</taxon>
        <taxon>Amblyomma</taxon>
    </lineage>
</organism>
<dbReference type="Pfam" id="PF02098">
    <property type="entry name" value="His_binding"/>
    <property type="match status" value="1"/>
</dbReference>
<dbReference type="AlphaFoldDB" id="A0A023G0F2"/>
<dbReference type="GO" id="GO:0030682">
    <property type="term" value="P:symbiont-mediated perturbation of host defenses"/>
    <property type="evidence" value="ECO:0007669"/>
    <property type="project" value="InterPro"/>
</dbReference>
<proteinExistence type="evidence at transcript level"/>
<dbReference type="SUPFAM" id="SSF50814">
    <property type="entry name" value="Lipocalins"/>
    <property type="match status" value="1"/>
</dbReference>
<keyword evidence="1" id="KW-0732">Signal</keyword>
<reference evidence="2" key="1">
    <citation type="submission" date="2014-03" db="EMBL/GenBank/DDBJ databases">
        <title>The sialotranscriptome of Amblyomma triste, Amblyomma parvum and Amblyomma cajennense ticks, uncovered by 454-based RNA-seq.</title>
        <authorList>
            <person name="Garcia G.R."/>
            <person name="Gardinassi L.G."/>
            <person name="Ribeiro J.M."/>
            <person name="Anatrielo E."/>
            <person name="Ferreira B.R."/>
            <person name="Moreira H.N."/>
            <person name="Mafra C."/>
            <person name="Olegario M.M."/>
            <person name="Szabo P.J."/>
            <person name="Miranda-Santos I.K."/>
            <person name="Maruyama S.R."/>
        </authorList>
    </citation>
    <scope>NUCLEOTIDE SEQUENCE</scope>
    <source>
        <strain evidence="2">Araguapaz</strain>
        <tissue evidence="2">Salivary glands</tissue>
    </source>
</reference>
<dbReference type="GO" id="GO:0043176">
    <property type="term" value="F:amine binding"/>
    <property type="evidence" value="ECO:0007669"/>
    <property type="project" value="InterPro"/>
</dbReference>
<accession>A0A023G0F2</accession>
<evidence type="ECO:0000256" key="1">
    <source>
        <dbReference type="SAM" id="SignalP"/>
    </source>
</evidence>
<sequence length="217" mass="24770">RMETRKFVLTIAIAFCSTEAARLKPSFGATQTPPISDLTDQNETLYIKWRDFNRTTTNRCHSATKKSGAGKQFVYTMRIHPIHWEHLSLHDTNVTTLAIRGHIDNAVAYKYAPGYPEVVRVLIYSNPEEGCFILREKLNEGGKGCQLLQTASTVDYRVPKGCKKAFKTNCKKKKLTFTNIIANISQILSVENYDHQRKTRFPVLLSKQEINKCIRDS</sequence>
<name>A0A023G0F2_AMBPA</name>
<dbReference type="EMBL" id="GBBL01000043">
    <property type="protein sequence ID" value="JAC27277.1"/>
    <property type="molecule type" value="mRNA"/>
</dbReference>
<dbReference type="Gene3D" id="2.40.128.20">
    <property type="match status" value="1"/>
</dbReference>